<organism evidence="2 3">
    <name type="scientific">Hydrogenophaga taeniospiralis CCUG 15921</name>
    <dbReference type="NCBI Taxonomy" id="1281780"/>
    <lineage>
        <taxon>Bacteria</taxon>
        <taxon>Pseudomonadati</taxon>
        <taxon>Pseudomonadota</taxon>
        <taxon>Betaproteobacteria</taxon>
        <taxon>Burkholderiales</taxon>
        <taxon>Comamonadaceae</taxon>
        <taxon>Hydrogenophaga</taxon>
    </lineage>
</organism>
<keyword evidence="1" id="KW-1133">Transmembrane helix</keyword>
<feature type="transmembrane region" description="Helical" evidence="1">
    <location>
        <begin position="62"/>
        <end position="83"/>
    </location>
</feature>
<dbReference type="OrthoDB" id="9787495at2"/>
<comment type="caution">
    <text evidence="2">The sequence shown here is derived from an EMBL/GenBank/DDBJ whole genome shotgun (WGS) entry which is preliminary data.</text>
</comment>
<keyword evidence="1" id="KW-0472">Membrane</keyword>
<dbReference type="AlphaFoldDB" id="A0A9X4SFL0"/>
<reference evidence="2" key="1">
    <citation type="submission" date="2013-01" db="EMBL/GenBank/DDBJ databases">
        <title>Genome draft of Hydrogenophaga taeniospiralis 2K1.</title>
        <authorList>
            <person name="Gomila M."/>
            <person name="Lalucat J."/>
        </authorList>
    </citation>
    <scope>NUCLEOTIDE SEQUENCE</scope>
    <source>
        <strain evidence="2">CCUG 15921</strain>
    </source>
</reference>
<sequence length="168" mass="18257">MDIALLDLLLRWAHFAGALVWIGHNYATAVTRPRYVPLVAADLADPNGPRQRDLLQREHGTFRYASLLTLGTGLAMLGLRGALPGALGLQGGLAPIGVGLWLGVIMVCNLWFVLWPHQKRVLGFVPAPIEERLRCSRITFLSARVNTMLSIPLLFFMAAGSHGGALLP</sequence>
<dbReference type="RefSeq" id="WP_068172053.1">
    <property type="nucleotide sequence ID" value="NZ_AOGK01000010.1"/>
</dbReference>
<dbReference type="Proteomes" id="UP001152876">
    <property type="component" value="Unassembled WGS sequence"/>
</dbReference>
<evidence type="ECO:0000313" key="3">
    <source>
        <dbReference type="Proteomes" id="UP001152876"/>
    </source>
</evidence>
<gene>
    <name evidence="2" type="ORF">H010_12739</name>
</gene>
<evidence type="ECO:0000313" key="2">
    <source>
        <dbReference type="EMBL" id="MDG5976126.1"/>
    </source>
</evidence>
<feature type="transmembrane region" description="Helical" evidence="1">
    <location>
        <begin position="95"/>
        <end position="117"/>
    </location>
</feature>
<protein>
    <submittedName>
        <fullName evidence="2">Membrane protein</fullName>
    </submittedName>
</protein>
<evidence type="ECO:0000256" key="1">
    <source>
        <dbReference type="SAM" id="Phobius"/>
    </source>
</evidence>
<keyword evidence="3" id="KW-1185">Reference proteome</keyword>
<dbReference type="EMBL" id="AOGK01000010">
    <property type="protein sequence ID" value="MDG5976126.1"/>
    <property type="molecule type" value="Genomic_DNA"/>
</dbReference>
<name>A0A9X4SFL0_9BURK</name>
<accession>A0A9X4SFL0</accession>
<keyword evidence="1" id="KW-0812">Transmembrane</keyword>
<proteinExistence type="predicted"/>
<feature type="transmembrane region" description="Helical" evidence="1">
    <location>
        <begin position="138"/>
        <end position="159"/>
    </location>
</feature>